<dbReference type="AlphaFoldDB" id="A0A226CZ89"/>
<keyword evidence="3" id="KW-1185">Reference proteome</keyword>
<evidence type="ECO:0000256" key="1">
    <source>
        <dbReference type="SAM" id="MobiDB-lite"/>
    </source>
</evidence>
<organism evidence="2 3">
    <name type="scientific">Folsomia candida</name>
    <name type="common">Springtail</name>
    <dbReference type="NCBI Taxonomy" id="158441"/>
    <lineage>
        <taxon>Eukaryota</taxon>
        <taxon>Metazoa</taxon>
        <taxon>Ecdysozoa</taxon>
        <taxon>Arthropoda</taxon>
        <taxon>Hexapoda</taxon>
        <taxon>Collembola</taxon>
        <taxon>Entomobryomorpha</taxon>
        <taxon>Isotomoidea</taxon>
        <taxon>Isotomidae</taxon>
        <taxon>Proisotominae</taxon>
        <taxon>Folsomia</taxon>
    </lineage>
</organism>
<evidence type="ECO:0000313" key="3">
    <source>
        <dbReference type="Proteomes" id="UP000198287"/>
    </source>
</evidence>
<dbReference type="OrthoDB" id="421226at2759"/>
<accession>A0A226CZ89</accession>
<evidence type="ECO:0000313" key="2">
    <source>
        <dbReference type="EMBL" id="OXA38120.1"/>
    </source>
</evidence>
<dbReference type="Proteomes" id="UP000198287">
    <property type="component" value="Unassembled WGS sequence"/>
</dbReference>
<feature type="compositionally biased region" description="Polar residues" evidence="1">
    <location>
        <begin position="32"/>
        <end position="46"/>
    </location>
</feature>
<protein>
    <submittedName>
        <fullName evidence="2">Uncharacterized protein</fullName>
    </submittedName>
</protein>
<name>A0A226CZ89_FOLCA</name>
<gene>
    <name evidence="2" type="ORF">Fcan01_27090</name>
</gene>
<sequence>MKLSCSAYQAGSSSYAQKILNSGGSGHPQNYGAISSTNPTGDSSHGITMPTWNPRKALHSSPSGEQVKKMMSLWNRVDKWVGKTEMKHIRVKVVVFYVHLHFLRVRAAVAATRESLPETFAVSQFRGR</sequence>
<proteinExistence type="predicted"/>
<comment type="caution">
    <text evidence="2">The sequence shown here is derived from an EMBL/GenBank/DDBJ whole genome shotgun (WGS) entry which is preliminary data.</text>
</comment>
<dbReference type="EMBL" id="LNIX01000048">
    <property type="protein sequence ID" value="OXA38120.1"/>
    <property type="molecule type" value="Genomic_DNA"/>
</dbReference>
<feature type="region of interest" description="Disordered" evidence="1">
    <location>
        <begin position="27"/>
        <end position="64"/>
    </location>
</feature>
<reference evidence="2 3" key="1">
    <citation type="submission" date="2015-12" db="EMBL/GenBank/DDBJ databases">
        <title>The genome of Folsomia candida.</title>
        <authorList>
            <person name="Faddeeva A."/>
            <person name="Derks M.F."/>
            <person name="Anvar Y."/>
            <person name="Smit S."/>
            <person name="Van Straalen N."/>
            <person name="Roelofs D."/>
        </authorList>
    </citation>
    <scope>NUCLEOTIDE SEQUENCE [LARGE SCALE GENOMIC DNA]</scope>
    <source>
        <strain evidence="2 3">VU population</strain>
        <tissue evidence="2">Whole body</tissue>
    </source>
</reference>